<sequence length="627" mass="71484">MRKVDAVIKTVLNKLAGQDVQRIPSNWLKSQLLLEARGLADIQLGEALLTNSGNCLHGDGTSKFHKHYQDFEVTLGCGKTMTMGLLEQGGGDTESTMESFMHRIKELAGVIKEGTTEENLARLIVSLKTTMSDQGPVNPSFNRELQAVRADLLPVAIENWESLDDATKSELSSMSNFYCIPNLLESHLDTLGLKNHMVTFISNRVNILCHNAAAVFYHRHHIVNLIQSLPNPNQLLRSVTVDAQEKVFLAGVRALGIIDKTVTGPFWRLLNTPETNILSLNQHLLTMRIQLQRWSKHASSLLEGEPLFSPDIAEQHQDILFEELFRESADEEFQVLTQQALELVMSAMQILLERQAADQLPGGKYWDPSAQIQAHASNVPTTNMLSERDFAVLDLLVRQKPSARTISHEAMVMWLHNGTMQWLDNLTPEEKEEKMTMARKSSADVLKRYNARKEDIKRQRQENLLKKQEQNRERERQDKTKKIEITNKIAKLGGVWRSTTDMDVNLAGLEGDKEKTKALVTQLQFHKTVLKVDGRRELFQQTVTRHGKVHVFSVEELTSNLAEVLHINQLETEEAEEENENDLQPALTYRTQEEAMTRLVEEKRKLAREIECSKEEKTERNTEREHQ</sequence>
<evidence type="ECO:0000313" key="4">
    <source>
        <dbReference type="EMBL" id="KAJ8353653.1"/>
    </source>
</evidence>
<keyword evidence="5" id="KW-1185">Reference proteome</keyword>
<dbReference type="AlphaFoldDB" id="A0A9Q1F9J8"/>
<dbReference type="PANTHER" id="PTHR11046:SF25">
    <property type="match status" value="1"/>
</dbReference>
<evidence type="ECO:0000313" key="5">
    <source>
        <dbReference type="Proteomes" id="UP001152622"/>
    </source>
</evidence>
<evidence type="ECO:0000256" key="3">
    <source>
        <dbReference type="SAM" id="MobiDB-lite"/>
    </source>
</evidence>
<evidence type="ECO:0000256" key="2">
    <source>
        <dbReference type="SAM" id="Coils"/>
    </source>
</evidence>
<dbReference type="EMBL" id="JAINUF010000007">
    <property type="protein sequence ID" value="KAJ8353653.1"/>
    <property type="molecule type" value="Genomic_DNA"/>
</dbReference>
<reference evidence="4" key="1">
    <citation type="journal article" date="2023" name="Science">
        <title>Genome structures resolve the early diversification of teleost fishes.</title>
        <authorList>
            <person name="Parey E."/>
            <person name="Louis A."/>
            <person name="Montfort J."/>
            <person name="Bouchez O."/>
            <person name="Roques C."/>
            <person name="Iampietro C."/>
            <person name="Lluch J."/>
            <person name="Castinel A."/>
            <person name="Donnadieu C."/>
            <person name="Desvignes T."/>
            <person name="Floi Bucao C."/>
            <person name="Jouanno E."/>
            <person name="Wen M."/>
            <person name="Mejri S."/>
            <person name="Dirks R."/>
            <person name="Jansen H."/>
            <person name="Henkel C."/>
            <person name="Chen W.J."/>
            <person name="Zahm M."/>
            <person name="Cabau C."/>
            <person name="Klopp C."/>
            <person name="Thompson A.W."/>
            <person name="Robinson-Rechavi M."/>
            <person name="Braasch I."/>
            <person name="Lecointre G."/>
            <person name="Bobe J."/>
            <person name="Postlethwait J.H."/>
            <person name="Berthelot C."/>
            <person name="Roest Crollius H."/>
            <person name="Guiguen Y."/>
        </authorList>
    </citation>
    <scope>NUCLEOTIDE SEQUENCE</scope>
    <source>
        <strain evidence="4">WJC10195</strain>
    </source>
</reference>
<dbReference type="OrthoDB" id="6414146at2759"/>
<feature type="region of interest" description="Disordered" evidence="3">
    <location>
        <begin position="457"/>
        <end position="480"/>
    </location>
</feature>
<feature type="coiled-coil region" evidence="2">
    <location>
        <begin position="589"/>
        <end position="620"/>
    </location>
</feature>
<proteinExistence type="predicted"/>
<keyword evidence="1" id="KW-0540">Nuclease</keyword>
<comment type="caution">
    <text evidence="4">The sequence shown here is derived from an EMBL/GenBank/DDBJ whole genome shotgun (WGS) entry which is preliminary data.</text>
</comment>
<keyword evidence="2" id="KW-0175">Coiled coil</keyword>
<name>A0A9Q1F9J8_SYNKA</name>
<protein>
    <submittedName>
        <fullName evidence="4">Uncharacterized protein</fullName>
    </submittedName>
</protein>
<accession>A0A9Q1F9J8</accession>
<gene>
    <name evidence="4" type="ORF">SKAU_G00212200</name>
</gene>
<evidence type="ECO:0000256" key="1">
    <source>
        <dbReference type="ARBA" id="ARBA00022722"/>
    </source>
</evidence>
<keyword evidence="1" id="KW-0378">Hydrolase</keyword>
<organism evidence="4 5">
    <name type="scientific">Synaphobranchus kaupii</name>
    <name type="common">Kaup's arrowtooth eel</name>
    <dbReference type="NCBI Taxonomy" id="118154"/>
    <lineage>
        <taxon>Eukaryota</taxon>
        <taxon>Metazoa</taxon>
        <taxon>Chordata</taxon>
        <taxon>Craniata</taxon>
        <taxon>Vertebrata</taxon>
        <taxon>Euteleostomi</taxon>
        <taxon>Actinopterygii</taxon>
        <taxon>Neopterygii</taxon>
        <taxon>Teleostei</taxon>
        <taxon>Anguilliformes</taxon>
        <taxon>Synaphobranchidae</taxon>
        <taxon>Synaphobranchus</taxon>
    </lineage>
</organism>
<dbReference type="GO" id="GO:0000175">
    <property type="term" value="F:3'-5'-RNA exonuclease activity"/>
    <property type="evidence" value="ECO:0007669"/>
    <property type="project" value="InterPro"/>
</dbReference>
<dbReference type="PANTHER" id="PTHR11046">
    <property type="entry name" value="OLIGORIBONUCLEASE, MITOCHONDRIAL"/>
    <property type="match status" value="1"/>
</dbReference>
<dbReference type="InterPro" id="IPR022894">
    <property type="entry name" value="Oligoribonuclease"/>
</dbReference>
<dbReference type="Proteomes" id="UP001152622">
    <property type="component" value="Chromosome 7"/>
</dbReference>